<dbReference type="Gene3D" id="3.90.1150.200">
    <property type="match status" value="1"/>
</dbReference>
<proteinExistence type="predicted"/>
<dbReference type="EMBL" id="JAJLJH010000001">
    <property type="protein sequence ID" value="MCK9684119.1"/>
    <property type="molecule type" value="Genomic_DNA"/>
</dbReference>
<comment type="caution">
    <text evidence="1">The sequence shown here is derived from an EMBL/GenBank/DDBJ whole genome shotgun (WGS) entry which is preliminary data.</text>
</comment>
<reference evidence="1" key="1">
    <citation type="submission" date="2021-11" db="EMBL/GenBank/DDBJ databases">
        <title>BS-T2-15 a new species belonging to the Comamonadaceae family isolated from the soil of a French oak forest.</title>
        <authorList>
            <person name="Mieszkin S."/>
            <person name="Alain K."/>
        </authorList>
    </citation>
    <scope>NUCLEOTIDE SEQUENCE</scope>
    <source>
        <strain evidence="1">BS-T2-15</strain>
    </source>
</reference>
<keyword evidence="2" id="KW-1185">Reference proteome</keyword>
<evidence type="ECO:0000313" key="2">
    <source>
        <dbReference type="Proteomes" id="UP001139353"/>
    </source>
</evidence>
<sequence>MRKAQQTRSLVAAWFDFLPPAEMPVAQAIHKTIRATVAELTETIRQGNLLLSMNGEPLLAIAPARDRVNLLIFNGADVEATLGPLEGVGRRQRQVAFPSANPVDIARVEIVARTSAEVARRQQAHVDHH</sequence>
<dbReference type="SUPFAM" id="SSF159888">
    <property type="entry name" value="YdhG-like"/>
    <property type="match status" value="1"/>
</dbReference>
<accession>A0A9X1YDE7</accession>
<organism evidence="1 2">
    <name type="scientific">Scleromatobacter humisilvae</name>
    <dbReference type="NCBI Taxonomy" id="2897159"/>
    <lineage>
        <taxon>Bacteria</taxon>
        <taxon>Pseudomonadati</taxon>
        <taxon>Pseudomonadota</taxon>
        <taxon>Betaproteobacteria</taxon>
        <taxon>Burkholderiales</taxon>
        <taxon>Sphaerotilaceae</taxon>
        <taxon>Scleromatobacter</taxon>
    </lineage>
</organism>
<dbReference type="Proteomes" id="UP001139353">
    <property type="component" value="Unassembled WGS sequence"/>
</dbReference>
<name>A0A9X1YDE7_9BURK</name>
<dbReference type="RefSeq" id="WP_275680152.1">
    <property type="nucleotide sequence ID" value="NZ_JAJLJH010000001.1"/>
</dbReference>
<evidence type="ECO:0000313" key="1">
    <source>
        <dbReference type="EMBL" id="MCK9684119.1"/>
    </source>
</evidence>
<dbReference type="AlphaFoldDB" id="A0A9X1YDE7"/>
<gene>
    <name evidence="1" type="ORF">LPC04_00175</name>
</gene>
<protein>
    <submittedName>
        <fullName evidence="1">Uncharacterized protein</fullName>
    </submittedName>
</protein>